<gene>
    <name evidence="1" type="ORF">SDC9_135310</name>
</gene>
<protein>
    <submittedName>
        <fullName evidence="1">Uncharacterized protein</fullName>
    </submittedName>
</protein>
<dbReference type="AlphaFoldDB" id="A0A645DG06"/>
<proteinExistence type="predicted"/>
<name>A0A645DG06_9ZZZZ</name>
<reference evidence="1" key="1">
    <citation type="submission" date="2019-08" db="EMBL/GenBank/DDBJ databases">
        <authorList>
            <person name="Kucharzyk K."/>
            <person name="Murdoch R.W."/>
            <person name="Higgins S."/>
            <person name="Loffler F."/>
        </authorList>
    </citation>
    <scope>NUCLEOTIDE SEQUENCE</scope>
</reference>
<sequence>MTSMRSRRGLGIVEAEFAVVMNMTLLRSKGTSRKLSAKCQFCSGSSTSSSADDGSPRKSEPNLSISSIKINGLFAPHCFIFWMMRPGSAPTYVRLWPRISASSCIPPSDMLMNFRPIVRAIERPSEVLPTPGGPTKQITCARMLFPARFLTARYSRMRFFTSSRP</sequence>
<comment type="caution">
    <text evidence="1">The sequence shown here is derived from an EMBL/GenBank/DDBJ whole genome shotgun (WGS) entry which is preliminary data.</text>
</comment>
<dbReference type="EMBL" id="VSSQ01035871">
    <property type="protein sequence ID" value="MPM88209.1"/>
    <property type="molecule type" value="Genomic_DNA"/>
</dbReference>
<organism evidence="1">
    <name type="scientific">bioreactor metagenome</name>
    <dbReference type="NCBI Taxonomy" id="1076179"/>
    <lineage>
        <taxon>unclassified sequences</taxon>
        <taxon>metagenomes</taxon>
        <taxon>ecological metagenomes</taxon>
    </lineage>
</organism>
<evidence type="ECO:0000313" key="1">
    <source>
        <dbReference type="EMBL" id="MPM88209.1"/>
    </source>
</evidence>
<accession>A0A645DG06</accession>